<dbReference type="SUPFAM" id="SSF55073">
    <property type="entry name" value="Nucleotide cyclase"/>
    <property type="match status" value="1"/>
</dbReference>
<dbReference type="Pfam" id="PF00563">
    <property type="entry name" value="EAL"/>
    <property type="match status" value="1"/>
</dbReference>
<dbReference type="PROSITE" id="PS50887">
    <property type="entry name" value="GGDEF"/>
    <property type="match status" value="1"/>
</dbReference>
<dbReference type="Gene3D" id="3.20.20.450">
    <property type="entry name" value="EAL domain"/>
    <property type="match status" value="1"/>
</dbReference>
<dbReference type="Proteomes" id="UP001549691">
    <property type="component" value="Unassembled WGS sequence"/>
</dbReference>
<comment type="caution">
    <text evidence="3">The sequence shown here is derived from an EMBL/GenBank/DDBJ whole genome shotgun (WGS) entry which is preliminary data.</text>
</comment>
<dbReference type="SUPFAM" id="SSF141868">
    <property type="entry name" value="EAL domain-like"/>
    <property type="match status" value="1"/>
</dbReference>
<evidence type="ECO:0000259" key="1">
    <source>
        <dbReference type="PROSITE" id="PS50883"/>
    </source>
</evidence>
<dbReference type="SMART" id="SM00267">
    <property type="entry name" value="GGDEF"/>
    <property type="match status" value="1"/>
</dbReference>
<protein>
    <submittedName>
        <fullName evidence="3">EAL domain-containing protein</fullName>
    </submittedName>
</protein>
<dbReference type="NCBIfam" id="TIGR00229">
    <property type="entry name" value="sensory_box"/>
    <property type="match status" value="1"/>
</dbReference>
<dbReference type="PANTHER" id="PTHR44757:SF2">
    <property type="entry name" value="BIOFILM ARCHITECTURE MAINTENANCE PROTEIN MBAA"/>
    <property type="match status" value="1"/>
</dbReference>
<name>A0ABV2THI3_9RHOO</name>
<dbReference type="PANTHER" id="PTHR44757">
    <property type="entry name" value="DIGUANYLATE CYCLASE DGCP"/>
    <property type="match status" value="1"/>
</dbReference>
<dbReference type="SMART" id="SM00065">
    <property type="entry name" value="GAF"/>
    <property type="match status" value="2"/>
</dbReference>
<reference evidence="3 4" key="1">
    <citation type="submission" date="2024-07" db="EMBL/GenBank/DDBJ databases">
        <title>Uliginosibacterium flavum JJ3220;KACC:17644.</title>
        <authorList>
            <person name="Kim M.K."/>
        </authorList>
    </citation>
    <scope>NUCLEOTIDE SEQUENCE [LARGE SCALE GENOMIC DNA]</scope>
    <source>
        <strain evidence="3 4">KACC:17644</strain>
    </source>
</reference>
<evidence type="ECO:0000259" key="2">
    <source>
        <dbReference type="PROSITE" id="PS50887"/>
    </source>
</evidence>
<gene>
    <name evidence="3" type="ORF">ABXR19_04250</name>
</gene>
<dbReference type="SMART" id="SM00052">
    <property type="entry name" value="EAL"/>
    <property type="match status" value="1"/>
</dbReference>
<dbReference type="CDD" id="cd01949">
    <property type="entry name" value="GGDEF"/>
    <property type="match status" value="1"/>
</dbReference>
<dbReference type="InterPro" id="IPR035965">
    <property type="entry name" value="PAS-like_dom_sf"/>
</dbReference>
<proteinExistence type="predicted"/>
<dbReference type="InterPro" id="IPR052155">
    <property type="entry name" value="Biofilm_reg_signaling"/>
</dbReference>
<dbReference type="InterPro" id="IPR001633">
    <property type="entry name" value="EAL_dom"/>
</dbReference>
<dbReference type="CDD" id="cd01948">
    <property type="entry name" value="EAL"/>
    <property type="match status" value="1"/>
</dbReference>
<dbReference type="CDD" id="cd00130">
    <property type="entry name" value="PAS"/>
    <property type="match status" value="1"/>
</dbReference>
<dbReference type="InterPro" id="IPR029787">
    <property type="entry name" value="Nucleotide_cyclase"/>
</dbReference>
<dbReference type="InterPro" id="IPR000014">
    <property type="entry name" value="PAS"/>
</dbReference>
<dbReference type="NCBIfam" id="TIGR00254">
    <property type="entry name" value="GGDEF"/>
    <property type="match status" value="1"/>
</dbReference>
<dbReference type="PROSITE" id="PS50883">
    <property type="entry name" value="EAL"/>
    <property type="match status" value="1"/>
</dbReference>
<feature type="domain" description="EAL" evidence="1">
    <location>
        <begin position="662"/>
        <end position="915"/>
    </location>
</feature>
<dbReference type="InterPro" id="IPR003018">
    <property type="entry name" value="GAF"/>
</dbReference>
<dbReference type="Pfam" id="PF13185">
    <property type="entry name" value="GAF_2"/>
    <property type="match status" value="1"/>
</dbReference>
<dbReference type="SMART" id="SM00091">
    <property type="entry name" value="PAS"/>
    <property type="match status" value="1"/>
</dbReference>
<dbReference type="InterPro" id="IPR043128">
    <property type="entry name" value="Rev_trsase/Diguanyl_cyclase"/>
</dbReference>
<dbReference type="Pfam" id="PF00990">
    <property type="entry name" value="GGDEF"/>
    <property type="match status" value="1"/>
</dbReference>
<dbReference type="Pfam" id="PF01590">
    <property type="entry name" value="GAF"/>
    <property type="match status" value="1"/>
</dbReference>
<accession>A0ABV2THI3</accession>
<dbReference type="EMBL" id="JBEWZI010000003">
    <property type="protein sequence ID" value="MET7013388.1"/>
    <property type="molecule type" value="Genomic_DNA"/>
</dbReference>
<dbReference type="Gene3D" id="3.30.70.270">
    <property type="match status" value="1"/>
</dbReference>
<dbReference type="SUPFAM" id="SSF55785">
    <property type="entry name" value="PYP-like sensor domain (PAS domain)"/>
    <property type="match status" value="1"/>
</dbReference>
<organism evidence="3 4">
    <name type="scientific">Uliginosibacterium flavum</name>
    <dbReference type="NCBI Taxonomy" id="1396831"/>
    <lineage>
        <taxon>Bacteria</taxon>
        <taxon>Pseudomonadati</taxon>
        <taxon>Pseudomonadota</taxon>
        <taxon>Betaproteobacteria</taxon>
        <taxon>Rhodocyclales</taxon>
        <taxon>Zoogloeaceae</taxon>
        <taxon>Uliginosibacterium</taxon>
    </lineage>
</organism>
<dbReference type="InterPro" id="IPR035919">
    <property type="entry name" value="EAL_sf"/>
</dbReference>
<dbReference type="InterPro" id="IPR000160">
    <property type="entry name" value="GGDEF_dom"/>
</dbReference>
<keyword evidence="4" id="KW-1185">Reference proteome</keyword>
<dbReference type="Pfam" id="PF00989">
    <property type="entry name" value="PAS"/>
    <property type="match status" value="1"/>
</dbReference>
<sequence>MYPVSDQFDNLSNRLQAAFNRLAKDEHLWQSDLYGALRDATTSLASTLELARASVWLLNEERSALECQLLFRAEQGSFESGARLLVTECPGLFGALNEGRLLDASDVVNDPRLVEIYLHHLRPHGVGATMIATLNEAGRLSGILCLEHVGSPRLWSRDEQNFAVSAADLLSQLRVFHALKNRERSYRAVVDAAGDTIFTIVDGLITDCNPAAEAMFDWPRTQLIGKTQAMLSPQIQSDGRASSVKAQDYLQNAIDVGPQCFEWTHLKADGSKLEVDVSLSAIWLSGRCQITAIVRDVTERRLAEQIRQASAEVLKQRNASLQVINNLANRLHGSTDSHAIADETLRVLQVLQRSPLSLFHLYDPAADDFEVVAAIGYQPEEIAARRRMPLGRSLSQHAIEQRRILHCDDIAADPRMDPEIRTLLLATGIRSQTVVPLLYHDQVLGIIGLHFHDCGNEFSETELDTLRAVSQTVALALANARHVHDLEFQANHDSLTGLPNRTQLHRDATTALRNIAGSDKGMSLLLLDLDKFKEVNDTLGHRTGDQILKQVAQRLQQALTPHDAMLARLGGDEFAIVLRCISGAPQAMGIAASMLATLRQPMEVEGIFIELGGSIGVAVYPQHGGTSHALLRCADVAMYAAKNTDGAVSLYDSAHDAHNPRRLAMITELGAAIRGSQLVVYFQPRLALQEGHWCSSEALVRWQHPRLGFIPPGEFVQFAETSELIRPLTLWVARQAVMQLAAWHQAGLQVSVSVNLATRNLLDVTLPEALLSLLQEFNVPPGSLELEITETALMNDPERALQVVNHIASLGMRLSIDDFGTGYSSLAYLKRLPLHSLKIDRSFVRDMLIDDQDAIIVRSTIGLAHSLGLQVVAEGVEDLDTLARLREYGCDEAQGYVLSKPQPAAIAGITMQTPPPGDYA</sequence>
<dbReference type="Gene3D" id="3.30.450.40">
    <property type="match status" value="2"/>
</dbReference>
<dbReference type="Gene3D" id="3.30.450.20">
    <property type="entry name" value="PAS domain"/>
    <property type="match status" value="1"/>
</dbReference>
<feature type="domain" description="GGDEF" evidence="2">
    <location>
        <begin position="520"/>
        <end position="653"/>
    </location>
</feature>
<dbReference type="InterPro" id="IPR013767">
    <property type="entry name" value="PAS_fold"/>
</dbReference>
<dbReference type="InterPro" id="IPR029016">
    <property type="entry name" value="GAF-like_dom_sf"/>
</dbReference>
<evidence type="ECO:0000313" key="4">
    <source>
        <dbReference type="Proteomes" id="UP001549691"/>
    </source>
</evidence>
<evidence type="ECO:0000313" key="3">
    <source>
        <dbReference type="EMBL" id="MET7013388.1"/>
    </source>
</evidence>
<dbReference type="SUPFAM" id="SSF55781">
    <property type="entry name" value="GAF domain-like"/>
    <property type="match status" value="2"/>
</dbReference>